<dbReference type="AlphaFoldDB" id="K0RW71"/>
<name>K0RW71_THAOC</name>
<evidence type="ECO:0000313" key="2">
    <source>
        <dbReference type="EMBL" id="EJK51007.1"/>
    </source>
</evidence>
<organism evidence="2 3">
    <name type="scientific">Thalassiosira oceanica</name>
    <name type="common">Marine diatom</name>
    <dbReference type="NCBI Taxonomy" id="159749"/>
    <lineage>
        <taxon>Eukaryota</taxon>
        <taxon>Sar</taxon>
        <taxon>Stramenopiles</taxon>
        <taxon>Ochrophyta</taxon>
        <taxon>Bacillariophyta</taxon>
        <taxon>Coscinodiscophyceae</taxon>
        <taxon>Thalassiosirophycidae</taxon>
        <taxon>Thalassiosirales</taxon>
        <taxon>Thalassiosiraceae</taxon>
        <taxon>Thalassiosira</taxon>
    </lineage>
</organism>
<evidence type="ECO:0000256" key="1">
    <source>
        <dbReference type="SAM" id="MobiDB-lite"/>
    </source>
</evidence>
<evidence type="ECO:0000313" key="3">
    <source>
        <dbReference type="Proteomes" id="UP000266841"/>
    </source>
</evidence>
<gene>
    <name evidence="2" type="ORF">THAOC_29866</name>
</gene>
<comment type="caution">
    <text evidence="2">The sequence shown here is derived from an EMBL/GenBank/DDBJ whole genome shotgun (WGS) entry which is preliminary data.</text>
</comment>
<keyword evidence="3" id="KW-1185">Reference proteome</keyword>
<accession>K0RW71</accession>
<sequence length="104" mass="11094">YWHLASAARSGFAVCLSRRVGRRASCDARLPARPSASVAFYVRRALRTVASLPKPRPRLGLAPEGRVIAIDSGTTRASSYNGSSEAGEEAGEPTYLRTTGAQMV</sequence>
<dbReference type="Proteomes" id="UP000266841">
    <property type="component" value="Unassembled WGS sequence"/>
</dbReference>
<reference evidence="2 3" key="1">
    <citation type="journal article" date="2012" name="Genome Biol.">
        <title>Genome and low-iron response of an oceanic diatom adapted to chronic iron limitation.</title>
        <authorList>
            <person name="Lommer M."/>
            <person name="Specht M."/>
            <person name="Roy A.S."/>
            <person name="Kraemer L."/>
            <person name="Andreson R."/>
            <person name="Gutowska M.A."/>
            <person name="Wolf J."/>
            <person name="Bergner S.V."/>
            <person name="Schilhabel M.B."/>
            <person name="Klostermeier U.C."/>
            <person name="Beiko R.G."/>
            <person name="Rosenstiel P."/>
            <person name="Hippler M."/>
            <person name="Laroche J."/>
        </authorList>
    </citation>
    <scope>NUCLEOTIDE SEQUENCE [LARGE SCALE GENOMIC DNA]</scope>
    <source>
        <strain evidence="2 3">CCMP1005</strain>
    </source>
</reference>
<dbReference type="EMBL" id="AGNL01042403">
    <property type="protein sequence ID" value="EJK51007.1"/>
    <property type="molecule type" value="Genomic_DNA"/>
</dbReference>
<protein>
    <submittedName>
        <fullName evidence="2">Uncharacterized protein</fullName>
    </submittedName>
</protein>
<feature type="region of interest" description="Disordered" evidence="1">
    <location>
        <begin position="76"/>
        <end position="104"/>
    </location>
</feature>
<proteinExistence type="predicted"/>
<feature type="non-terminal residue" evidence="2">
    <location>
        <position position="1"/>
    </location>
</feature>